<comment type="caution">
    <text evidence="2">The sequence shown here is derived from an EMBL/GenBank/DDBJ whole genome shotgun (WGS) entry which is preliminary data.</text>
</comment>
<sequence length="126" mass="13551">MGDMGAAGEEFRIGSRDADRIPVRAAIEIRDGGRAMPAFAHDISITGLRIETRGVTLAAGDLILVRLPTAPCDLAAEIAWAAGRVAGAKFCQPLERDQVRTLALAMQPPKAFEHEPSLAFPIPRYE</sequence>
<proteinExistence type="predicted"/>
<evidence type="ECO:0000313" key="2">
    <source>
        <dbReference type="EMBL" id="MFC4295800.1"/>
    </source>
</evidence>
<name>A0ABV8RQZ0_9SPHN</name>
<dbReference type="Gene3D" id="2.40.10.220">
    <property type="entry name" value="predicted glycosyltransferase like domains"/>
    <property type="match status" value="1"/>
</dbReference>
<evidence type="ECO:0000313" key="3">
    <source>
        <dbReference type="Proteomes" id="UP001595828"/>
    </source>
</evidence>
<dbReference type="Proteomes" id="UP001595828">
    <property type="component" value="Unassembled WGS sequence"/>
</dbReference>
<feature type="domain" description="PilZ" evidence="1">
    <location>
        <begin position="16"/>
        <end position="102"/>
    </location>
</feature>
<evidence type="ECO:0000259" key="1">
    <source>
        <dbReference type="Pfam" id="PF07238"/>
    </source>
</evidence>
<organism evidence="2 3">
    <name type="scientific">Novosphingobium tardum</name>
    <dbReference type="NCBI Taxonomy" id="1538021"/>
    <lineage>
        <taxon>Bacteria</taxon>
        <taxon>Pseudomonadati</taxon>
        <taxon>Pseudomonadota</taxon>
        <taxon>Alphaproteobacteria</taxon>
        <taxon>Sphingomonadales</taxon>
        <taxon>Sphingomonadaceae</taxon>
        <taxon>Novosphingobium</taxon>
    </lineage>
</organism>
<gene>
    <name evidence="2" type="ORF">ACFO0A_12110</name>
</gene>
<keyword evidence="3" id="KW-1185">Reference proteome</keyword>
<dbReference type="SUPFAM" id="SSF141371">
    <property type="entry name" value="PilZ domain-like"/>
    <property type="match status" value="1"/>
</dbReference>
<dbReference type="EMBL" id="JBHSDR010000006">
    <property type="protein sequence ID" value="MFC4295800.1"/>
    <property type="molecule type" value="Genomic_DNA"/>
</dbReference>
<dbReference type="InterPro" id="IPR009875">
    <property type="entry name" value="PilZ_domain"/>
</dbReference>
<accession>A0ABV8RQZ0</accession>
<dbReference type="Pfam" id="PF07238">
    <property type="entry name" value="PilZ"/>
    <property type="match status" value="1"/>
</dbReference>
<reference evidence="3" key="1">
    <citation type="journal article" date="2019" name="Int. J. Syst. Evol. Microbiol.">
        <title>The Global Catalogue of Microorganisms (GCM) 10K type strain sequencing project: providing services to taxonomists for standard genome sequencing and annotation.</title>
        <authorList>
            <consortium name="The Broad Institute Genomics Platform"/>
            <consortium name="The Broad Institute Genome Sequencing Center for Infectious Disease"/>
            <person name="Wu L."/>
            <person name="Ma J."/>
        </authorList>
    </citation>
    <scope>NUCLEOTIDE SEQUENCE [LARGE SCALE GENOMIC DNA]</scope>
    <source>
        <strain evidence="3">CGMCC 1.12989</strain>
    </source>
</reference>
<dbReference type="RefSeq" id="WP_379539265.1">
    <property type="nucleotide sequence ID" value="NZ_JBHSDR010000006.1"/>
</dbReference>
<protein>
    <submittedName>
        <fullName evidence="2">PilZ domain-containing protein</fullName>
    </submittedName>
</protein>